<name>A0A2I0UGD1_LIMLA</name>
<keyword evidence="2" id="KW-1185">Reference proteome</keyword>
<sequence>MMEQVLLAACGKDHAKADVYALKEAGSPDRNCGLGRRHNATVFGLILFGPLEYKKTKIDFFCYKLPYDCLLKNCTDESAEPRKLEIGRYLFLIEKYAFRQLQSSCLLGLQHGNDLHSDPEKLYEVPLSYAHRLCSSPFHSEQNEGIKAGKFCCRISCCAGDRNTKISAEV</sequence>
<gene>
    <name evidence="1" type="ORF">llap_4587</name>
</gene>
<dbReference type="Proteomes" id="UP000233556">
    <property type="component" value="Unassembled WGS sequence"/>
</dbReference>
<dbReference type="AlphaFoldDB" id="A0A2I0UGD1"/>
<reference evidence="2" key="1">
    <citation type="submission" date="2017-11" db="EMBL/GenBank/DDBJ databases">
        <authorList>
            <person name="Lima N.C."/>
            <person name="Parody-Merino A.M."/>
            <person name="Battley P.F."/>
            <person name="Fidler A.E."/>
            <person name="Prosdocimi F."/>
        </authorList>
    </citation>
    <scope>NUCLEOTIDE SEQUENCE [LARGE SCALE GENOMIC DNA]</scope>
</reference>
<organism evidence="1 2">
    <name type="scientific">Limosa lapponica baueri</name>
    <dbReference type="NCBI Taxonomy" id="1758121"/>
    <lineage>
        <taxon>Eukaryota</taxon>
        <taxon>Metazoa</taxon>
        <taxon>Chordata</taxon>
        <taxon>Craniata</taxon>
        <taxon>Vertebrata</taxon>
        <taxon>Euteleostomi</taxon>
        <taxon>Archelosauria</taxon>
        <taxon>Archosauria</taxon>
        <taxon>Dinosauria</taxon>
        <taxon>Saurischia</taxon>
        <taxon>Theropoda</taxon>
        <taxon>Coelurosauria</taxon>
        <taxon>Aves</taxon>
        <taxon>Neognathae</taxon>
        <taxon>Neoaves</taxon>
        <taxon>Charadriiformes</taxon>
        <taxon>Scolopacidae</taxon>
        <taxon>Limosa</taxon>
    </lineage>
</organism>
<reference evidence="2" key="2">
    <citation type="submission" date="2017-12" db="EMBL/GenBank/DDBJ databases">
        <title>Genome sequence of the Bar-tailed Godwit (Limosa lapponica baueri).</title>
        <authorList>
            <person name="Lima N.C.B."/>
            <person name="Parody-Merino A.M."/>
            <person name="Battley P.F."/>
            <person name="Fidler A.E."/>
            <person name="Prosdocimi F."/>
        </authorList>
    </citation>
    <scope>NUCLEOTIDE SEQUENCE [LARGE SCALE GENOMIC DNA]</scope>
</reference>
<proteinExistence type="predicted"/>
<evidence type="ECO:0000313" key="2">
    <source>
        <dbReference type="Proteomes" id="UP000233556"/>
    </source>
</evidence>
<evidence type="ECO:0000313" key="1">
    <source>
        <dbReference type="EMBL" id="PKU45101.1"/>
    </source>
</evidence>
<dbReference type="EMBL" id="KZ505779">
    <property type="protein sequence ID" value="PKU45101.1"/>
    <property type="molecule type" value="Genomic_DNA"/>
</dbReference>
<protein>
    <submittedName>
        <fullName evidence="1">Uncharacterized protein</fullName>
    </submittedName>
</protein>
<accession>A0A2I0UGD1</accession>